<gene>
    <name evidence="14" type="primary">hlyD</name>
    <name evidence="14" type="ORF">SAE02_20720</name>
</gene>
<keyword evidence="15" id="KW-1185">Reference proteome</keyword>
<feature type="domain" description="AprE-like long alpha-helical hairpin" evidence="12">
    <location>
        <begin position="112"/>
        <end position="301"/>
    </location>
</feature>
<dbReference type="PRINTS" id="PR01490">
    <property type="entry name" value="RTXTOXIND"/>
</dbReference>
<evidence type="ECO:0000259" key="12">
    <source>
        <dbReference type="Pfam" id="PF25994"/>
    </source>
</evidence>
<feature type="coiled-coil region" evidence="10">
    <location>
        <begin position="231"/>
        <end position="301"/>
    </location>
</feature>
<evidence type="ECO:0000256" key="4">
    <source>
        <dbReference type="ARBA" id="ARBA00022475"/>
    </source>
</evidence>
<dbReference type="GO" id="GO:0005886">
    <property type="term" value="C:plasma membrane"/>
    <property type="evidence" value="ECO:0007669"/>
    <property type="project" value="UniProtKB-SubCell"/>
</dbReference>
<evidence type="ECO:0000313" key="14">
    <source>
        <dbReference type="EMBL" id="GEO37924.1"/>
    </source>
</evidence>
<comment type="subcellular location">
    <subcellularLocation>
        <location evidence="1 9">Cell inner membrane</location>
        <topology evidence="1 9">Single-pass membrane protein</topology>
    </subcellularLocation>
</comment>
<keyword evidence="5 9" id="KW-0997">Cell inner membrane</keyword>
<evidence type="ECO:0000259" key="13">
    <source>
        <dbReference type="Pfam" id="PF26002"/>
    </source>
</evidence>
<evidence type="ECO:0000256" key="6">
    <source>
        <dbReference type="ARBA" id="ARBA00022692"/>
    </source>
</evidence>
<comment type="caution">
    <text evidence="14">The sequence shown here is derived from an EMBL/GenBank/DDBJ whole genome shotgun (WGS) entry which is preliminary data.</text>
</comment>
<proteinExistence type="inferred from homology"/>
<dbReference type="GO" id="GO:0015031">
    <property type="term" value="P:protein transport"/>
    <property type="evidence" value="ECO:0007669"/>
    <property type="project" value="InterPro"/>
</dbReference>
<evidence type="ECO:0000256" key="8">
    <source>
        <dbReference type="ARBA" id="ARBA00023136"/>
    </source>
</evidence>
<dbReference type="Pfam" id="PF25994">
    <property type="entry name" value="HH_AprE"/>
    <property type="match status" value="1"/>
</dbReference>
<dbReference type="InterPro" id="IPR058982">
    <property type="entry name" value="Beta-barrel_AprE"/>
</dbReference>
<accession>A0A512DN67</accession>
<dbReference type="Pfam" id="PF26002">
    <property type="entry name" value="Beta-barrel_AprE"/>
    <property type="match status" value="1"/>
</dbReference>
<dbReference type="EMBL" id="BJYZ01000008">
    <property type="protein sequence ID" value="GEO37924.1"/>
    <property type="molecule type" value="Genomic_DNA"/>
</dbReference>
<evidence type="ECO:0000256" key="10">
    <source>
        <dbReference type="SAM" id="Coils"/>
    </source>
</evidence>
<keyword evidence="6" id="KW-0812">Transmembrane</keyword>
<dbReference type="RefSeq" id="WP_044430759.1">
    <property type="nucleotide sequence ID" value="NZ_BJYZ01000008.1"/>
</dbReference>
<keyword evidence="3 9" id="KW-0813">Transport</keyword>
<evidence type="ECO:0000256" key="1">
    <source>
        <dbReference type="ARBA" id="ARBA00004377"/>
    </source>
</evidence>
<reference evidence="14 15" key="1">
    <citation type="submission" date="2019-07" db="EMBL/GenBank/DDBJ databases">
        <title>Whole genome shotgun sequence of Skermanella aerolata NBRC 106429.</title>
        <authorList>
            <person name="Hosoyama A."/>
            <person name="Uohara A."/>
            <person name="Ohji S."/>
            <person name="Ichikawa N."/>
        </authorList>
    </citation>
    <scope>NUCLEOTIDE SEQUENCE [LARGE SCALE GENOMIC DNA]</scope>
    <source>
        <strain evidence="14 15">NBRC 106429</strain>
    </source>
</reference>
<dbReference type="InterPro" id="IPR010129">
    <property type="entry name" value="T1SS_HlyD"/>
</dbReference>
<evidence type="ECO:0000256" key="2">
    <source>
        <dbReference type="ARBA" id="ARBA00009477"/>
    </source>
</evidence>
<evidence type="ECO:0000256" key="5">
    <source>
        <dbReference type="ARBA" id="ARBA00022519"/>
    </source>
</evidence>
<evidence type="ECO:0000256" key="11">
    <source>
        <dbReference type="SAM" id="MobiDB-lite"/>
    </source>
</evidence>
<feature type="region of interest" description="Disordered" evidence="11">
    <location>
        <begin position="393"/>
        <end position="412"/>
    </location>
</feature>
<evidence type="ECO:0000313" key="15">
    <source>
        <dbReference type="Proteomes" id="UP000321523"/>
    </source>
</evidence>
<evidence type="ECO:0000256" key="3">
    <source>
        <dbReference type="ARBA" id="ARBA00022448"/>
    </source>
</evidence>
<dbReference type="AlphaFoldDB" id="A0A512DN67"/>
<keyword evidence="10" id="KW-0175">Coiled coil</keyword>
<dbReference type="InterPro" id="IPR058781">
    <property type="entry name" value="HH_AprE-like"/>
</dbReference>
<keyword evidence="4 9" id="KW-1003">Cell membrane</keyword>
<evidence type="ECO:0000256" key="9">
    <source>
        <dbReference type="RuleBase" id="RU365093"/>
    </source>
</evidence>
<dbReference type="NCBIfam" id="TIGR01843">
    <property type="entry name" value="type_I_hlyD"/>
    <property type="match status" value="1"/>
</dbReference>
<keyword evidence="8" id="KW-0472">Membrane</keyword>
<organism evidence="14 15">
    <name type="scientific">Skermanella aerolata</name>
    <dbReference type="NCBI Taxonomy" id="393310"/>
    <lineage>
        <taxon>Bacteria</taxon>
        <taxon>Pseudomonadati</taxon>
        <taxon>Pseudomonadota</taxon>
        <taxon>Alphaproteobacteria</taxon>
        <taxon>Rhodospirillales</taxon>
        <taxon>Azospirillaceae</taxon>
        <taxon>Skermanella</taxon>
    </lineage>
</organism>
<dbReference type="PANTHER" id="PTHR30386">
    <property type="entry name" value="MEMBRANE FUSION SUBUNIT OF EMRAB-TOLC MULTIDRUG EFFLUX PUMP"/>
    <property type="match status" value="1"/>
</dbReference>
<feature type="domain" description="AprE-like beta-barrel" evidence="13">
    <location>
        <begin position="343"/>
        <end position="445"/>
    </location>
</feature>
<dbReference type="InterPro" id="IPR050739">
    <property type="entry name" value="MFP"/>
</dbReference>
<keyword evidence="7" id="KW-1133">Transmembrane helix</keyword>
<comment type="similarity">
    <text evidence="2 9">Belongs to the membrane fusion protein (MFP) (TC 8.A.1) family.</text>
</comment>
<dbReference type="Proteomes" id="UP000321523">
    <property type="component" value="Unassembled WGS sequence"/>
</dbReference>
<sequence length="469" mass="51712">MSSRAESAARLKRNRHELEFLPAALEIVETPPSPAGRATALALAGFLVTALVWAWFGHVDVVAVAEGRIVPDEGSKLIQPKELGVVRFIHVRDGQSVTAGDMLIELDPTESAAERDRLSREVTETAIEGIRLHAALDAADAHVPAAVAVLDLPQGTDPVLAVLHRELLRSKLGEYQSKIAGLGNELLQRQAERSGVVAEQTKLRTTLPLIRERVEALQYLARRDLTPKLSALELQQELVEAEQDLSIQNHRLTQLDAQIVTLRDSARQAEQEFRSVTLSAIAEAERKLAGLRQELIKAEDRHGRLRLTAPIDGVVQQLDVHTVGGVVTPAQKLMVIVPRDAKLQIEALVLNRDIGFVREDQEAEIKVETFPFTKYGLLRGQVLHLSRDALTPTPAANAADGQNRPRTPDGPVYTARVSMDRTVMAVDGQEIPLGPGMAVSVEIKTDQRRVIEYLLAPMLRYKQESLRER</sequence>
<dbReference type="PANTHER" id="PTHR30386:SF27">
    <property type="entry name" value="MEMBRANE FUSION PROTEIN (MFP) FAMILY PROTEIN"/>
    <property type="match status" value="1"/>
</dbReference>
<name>A0A512DN67_9PROT</name>
<evidence type="ECO:0000256" key="7">
    <source>
        <dbReference type="ARBA" id="ARBA00022989"/>
    </source>
</evidence>
<protein>
    <recommendedName>
        <fullName evidence="9">Membrane fusion protein (MFP) family protein</fullName>
    </recommendedName>
</protein>
<dbReference type="Gene3D" id="2.40.30.170">
    <property type="match status" value="1"/>
</dbReference>